<dbReference type="EMBL" id="BNJJ01000016">
    <property type="protein sequence ID" value="GHO87226.1"/>
    <property type="molecule type" value="Genomic_DNA"/>
</dbReference>
<protein>
    <recommendedName>
        <fullName evidence="3">Peptidase C51 domain-containing protein</fullName>
    </recommendedName>
</protein>
<proteinExistence type="predicted"/>
<feature type="region of interest" description="Disordered" evidence="1">
    <location>
        <begin position="1"/>
        <end position="23"/>
    </location>
</feature>
<dbReference type="Pfam" id="PF05257">
    <property type="entry name" value="CHAP"/>
    <property type="match status" value="1"/>
</dbReference>
<accession>A0ABQ3VQ53</accession>
<dbReference type="Proteomes" id="UP000635565">
    <property type="component" value="Unassembled WGS sequence"/>
</dbReference>
<comment type="caution">
    <text evidence="4">The sequence shown here is derived from an EMBL/GenBank/DDBJ whole genome shotgun (WGS) entry which is preliminary data.</text>
</comment>
<keyword evidence="2" id="KW-0472">Membrane</keyword>
<reference evidence="4 5" key="1">
    <citation type="journal article" date="2021" name="Int. J. Syst. Evol. Microbiol.">
        <title>Reticulibacter mediterranei gen. nov., sp. nov., within the new family Reticulibacteraceae fam. nov., and Ktedonospora formicarum gen. nov., sp. nov., Ktedonobacter robiniae sp. nov., Dictyobacter formicarum sp. nov. and Dictyobacter arantiisoli sp. nov., belonging to the class Ktedonobacteria.</title>
        <authorList>
            <person name="Yabe S."/>
            <person name="Zheng Y."/>
            <person name="Wang C.M."/>
            <person name="Sakai Y."/>
            <person name="Abe K."/>
            <person name="Yokota A."/>
            <person name="Donadio S."/>
            <person name="Cavaletti L."/>
            <person name="Monciardini P."/>
        </authorList>
    </citation>
    <scope>NUCLEOTIDE SEQUENCE [LARGE SCALE GENOMIC DNA]</scope>
    <source>
        <strain evidence="4 5">SOSP1-9</strain>
    </source>
</reference>
<evidence type="ECO:0000259" key="3">
    <source>
        <dbReference type="PROSITE" id="PS50911"/>
    </source>
</evidence>
<keyword evidence="2" id="KW-1133">Transmembrane helix</keyword>
<feature type="transmembrane region" description="Helical" evidence="2">
    <location>
        <begin position="74"/>
        <end position="96"/>
    </location>
</feature>
<dbReference type="Gene3D" id="3.90.1720.10">
    <property type="entry name" value="endopeptidase domain like (from Nostoc punctiforme)"/>
    <property type="match status" value="1"/>
</dbReference>
<dbReference type="InterPro" id="IPR007921">
    <property type="entry name" value="CHAP_dom"/>
</dbReference>
<keyword evidence="5" id="KW-1185">Reference proteome</keyword>
<feature type="domain" description="Peptidase C51" evidence="3">
    <location>
        <begin position="152"/>
        <end position="283"/>
    </location>
</feature>
<dbReference type="InterPro" id="IPR038765">
    <property type="entry name" value="Papain-like_cys_pep_sf"/>
</dbReference>
<keyword evidence="2" id="KW-0812">Transmembrane</keyword>
<evidence type="ECO:0000256" key="2">
    <source>
        <dbReference type="SAM" id="Phobius"/>
    </source>
</evidence>
<dbReference type="PROSITE" id="PS50911">
    <property type="entry name" value="CHAP"/>
    <property type="match status" value="1"/>
</dbReference>
<evidence type="ECO:0000313" key="5">
    <source>
        <dbReference type="Proteomes" id="UP000635565"/>
    </source>
</evidence>
<feature type="region of interest" description="Disordered" evidence="1">
    <location>
        <begin position="49"/>
        <end position="70"/>
    </location>
</feature>
<evidence type="ECO:0000313" key="4">
    <source>
        <dbReference type="EMBL" id="GHO87226.1"/>
    </source>
</evidence>
<gene>
    <name evidence="4" type="ORF">KSZ_52320</name>
</gene>
<sequence>MLMEQESLPDSNTPMPVPGDAQSPLVPMPLDTDAVPGIAHKTTDALRGPVFIPSTGKKSSGTLRAPAPPQGKRTMVHIGVAVALIFVVIGAFAAVLPTGNGQASSALTKIFNPGTDTKTSHTNDTALIAAQAATATAVTQDGYDAGNQVYAGVQSAPTTNIPAQDQGSLNRFFYGQCTYWANMRYHQLTGHWVPWLGNAYQWAYQAPAYGWKTSSVPNPNGPSIIVLAPYTQGAGSYGHVAVVETGVTNPYNGVSTSNWNWNGSWGVTTYVTFYPGSGVTFIWFPG</sequence>
<name>A0ABQ3VQ53_9CHLR</name>
<organism evidence="4 5">
    <name type="scientific">Dictyobacter formicarum</name>
    <dbReference type="NCBI Taxonomy" id="2778368"/>
    <lineage>
        <taxon>Bacteria</taxon>
        <taxon>Bacillati</taxon>
        <taxon>Chloroflexota</taxon>
        <taxon>Ktedonobacteria</taxon>
        <taxon>Ktedonobacterales</taxon>
        <taxon>Dictyobacteraceae</taxon>
        <taxon>Dictyobacter</taxon>
    </lineage>
</organism>
<dbReference type="SUPFAM" id="SSF54001">
    <property type="entry name" value="Cysteine proteinases"/>
    <property type="match status" value="1"/>
</dbReference>
<evidence type="ECO:0000256" key="1">
    <source>
        <dbReference type="SAM" id="MobiDB-lite"/>
    </source>
</evidence>